<name>B2A485_NATTJ</name>
<sequence>MYKNMLHKHPPFKNMKPPYKHEVDSFFLDRVDEIELAYHPFDLPMKGWWSNKWSPEEGSNISQDNSR</sequence>
<reference evidence="1 2" key="2">
    <citation type="journal article" date="2011" name="J. Bacteriol.">
        <title>Complete genome sequence of the anaerobic, halophilic alkalithermophile Natranaerobius thermophilus JW/NM-WN-LF.</title>
        <authorList>
            <person name="Zhao B."/>
            <person name="Mesbah N.M."/>
            <person name="Dalin E."/>
            <person name="Goodwin L."/>
            <person name="Nolan M."/>
            <person name="Pitluck S."/>
            <person name="Chertkov O."/>
            <person name="Brettin T.S."/>
            <person name="Han J."/>
            <person name="Larimer F.W."/>
            <person name="Land M.L."/>
            <person name="Hauser L."/>
            <person name="Kyrpides N."/>
            <person name="Wiegel J."/>
        </authorList>
    </citation>
    <scope>NUCLEOTIDE SEQUENCE [LARGE SCALE GENOMIC DNA]</scope>
    <source>
        <strain evidence="2">ATCC BAA-1301 / DSM 18059 / JW/NM-WN-LF</strain>
    </source>
</reference>
<dbReference type="InParanoid" id="B2A485"/>
<evidence type="ECO:0000313" key="2">
    <source>
        <dbReference type="Proteomes" id="UP000001683"/>
    </source>
</evidence>
<proteinExistence type="predicted"/>
<reference evidence="1 2" key="1">
    <citation type="submission" date="2008-04" db="EMBL/GenBank/DDBJ databases">
        <title>Complete sequence of chromosome of Natranaerobius thermophilus JW/NM-WN-LF.</title>
        <authorList>
            <consortium name="US DOE Joint Genome Institute"/>
            <person name="Copeland A."/>
            <person name="Lucas S."/>
            <person name="Lapidus A."/>
            <person name="Glavina del Rio T."/>
            <person name="Dalin E."/>
            <person name="Tice H."/>
            <person name="Bruce D."/>
            <person name="Goodwin L."/>
            <person name="Pitluck S."/>
            <person name="Chertkov O."/>
            <person name="Brettin T."/>
            <person name="Detter J.C."/>
            <person name="Han C."/>
            <person name="Kuske C.R."/>
            <person name="Schmutz J."/>
            <person name="Larimer F."/>
            <person name="Land M."/>
            <person name="Hauser L."/>
            <person name="Kyrpides N."/>
            <person name="Lykidis A."/>
            <person name="Mesbah N.M."/>
            <person name="Wiegel J."/>
        </authorList>
    </citation>
    <scope>NUCLEOTIDE SEQUENCE [LARGE SCALE GENOMIC DNA]</scope>
    <source>
        <strain evidence="2">ATCC BAA-1301 / DSM 18059 / JW/NM-WN-LF</strain>
    </source>
</reference>
<organism evidence="1 2">
    <name type="scientific">Natranaerobius thermophilus (strain ATCC BAA-1301 / DSM 18059 / JW/NM-WN-LF)</name>
    <dbReference type="NCBI Taxonomy" id="457570"/>
    <lineage>
        <taxon>Bacteria</taxon>
        <taxon>Bacillati</taxon>
        <taxon>Bacillota</taxon>
        <taxon>Clostridia</taxon>
        <taxon>Natranaerobiales</taxon>
        <taxon>Natranaerobiaceae</taxon>
        <taxon>Natranaerobius</taxon>
    </lineage>
</organism>
<evidence type="ECO:0000313" key="1">
    <source>
        <dbReference type="EMBL" id="ACB83739.1"/>
    </source>
</evidence>
<gene>
    <name evidence="1" type="ordered locus">Nther_0140</name>
</gene>
<dbReference type="RefSeq" id="WP_012446630.1">
    <property type="nucleotide sequence ID" value="NC_010718.1"/>
</dbReference>
<dbReference type="KEGG" id="nth:Nther_0140"/>
<keyword evidence="2" id="KW-1185">Reference proteome</keyword>
<dbReference type="EMBL" id="CP001034">
    <property type="protein sequence ID" value="ACB83739.1"/>
    <property type="molecule type" value="Genomic_DNA"/>
</dbReference>
<dbReference type="HOGENOM" id="CLU_2807949_0_0_9"/>
<accession>B2A485</accession>
<protein>
    <submittedName>
        <fullName evidence="1">Uncharacterized protein</fullName>
    </submittedName>
</protein>
<dbReference type="OrthoDB" id="410415at186801"/>
<dbReference type="Proteomes" id="UP000001683">
    <property type="component" value="Chromosome"/>
</dbReference>
<dbReference type="AlphaFoldDB" id="B2A485"/>